<dbReference type="EMBL" id="OOIL02004702">
    <property type="protein sequence ID" value="VFQ92817.1"/>
    <property type="molecule type" value="Genomic_DNA"/>
</dbReference>
<dbReference type="Proteomes" id="UP000595140">
    <property type="component" value="Unassembled WGS sequence"/>
</dbReference>
<dbReference type="AlphaFoldDB" id="A0A484MWL0"/>
<protein>
    <submittedName>
        <fullName evidence="1">Uncharacterized protein</fullName>
    </submittedName>
</protein>
<sequence>MKSNQVLKIFTIGLLGFLESPLQTAKFKPCSEFR</sequence>
<gene>
    <name evidence="1" type="ORF">CCAM_LOCUS34593</name>
</gene>
<keyword evidence="2" id="KW-1185">Reference proteome</keyword>
<organism evidence="1 2">
    <name type="scientific">Cuscuta campestris</name>
    <dbReference type="NCBI Taxonomy" id="132261"/>
    <lineage>
        <taxon>Eukaryota</taxon>
        <taxon>Viridiplantae</taxon>
        <taxon>Streptophyta</taxon>
        <taxon>Embryophyta</taxon>
        <taxon>Tracheophyta</taxon>
        <taxon>Spermatophyta</taxon>
        <taxon>Magnoliopsida</taxon>
        <taxon>eudicotyledons</taxon>
        <taxon>Gunneridae</taxon>
        <taxon>Pentapetalae</taxon>
        <taxon>asterids</taxon>
        <taxon>lamiids</taxon>
        <taxon>Solanales</taxon>
        <taxon>Convolvulaceae</taxon>
        <taxon>Cuscuteae</taxon>
        <taxon>Cuscuta</taxon>
        <taxon>Cuscuta subgen. Grammica</taxon>
        <taxon>Cuscuta sect. Cleistogrammica</taxon>
    </lineage>
</organism>
<evidence type="ECO:0000313" key="1">
    <source>
        <dbReference type="EMBL" id="VFQ92817.1"/>
    </source>
</evidence>
<feature type="non-terminal residue" evidence="1">
    <location>
        <position position="34"/>
    </location>
</feature>
<name>A0A484MWL0_9ASTE</name>
<reference evidence="1 2" key="1">
    <citation type="submission" date="2018-04" db="EMBL/GenBank/DDBJ databases">
        <authorList>
            <person name="Vogel A."/>
        </authorList>
    </citation>
    <scope>NUCLEOTIDE SEQUENCE [LARGE SCALE GENOMIC DNA]</scope>
</reference>
<accession>A0A484MWL0</accession>
<evidence type="ECO:0000313" key="2">
    <source>
        <dbReference type="Proteomes" id="UP000595140"/>
    </source>
</evidence>
<proteinExistence type="predicted"/>